<sequence length="653" mass="72250">MRRMGRYRSKDGLTDEFFELFRSTQSVSSLLAENPSLTAQGAWKRLYGDKVLKEKTSSRSEDEESMGLYGLYKATTLGNFGPRVPSGLFLRIYYDALCTLGDDPMRGMVSPSLMGSHGCVPLTIVSVIPDIARHISNVIVRAEREVFLATNYWQNSVASKFIVDGLKELDRRAGLRNQRIVVRILYDRGSAKQLFEPHFLVSESEYTGENIGLPHPSEVPNLDMEVMNYHTPIIGTFHAKYVVVDRKIGLLQSNNVQDNDNLEMLIHLEGPIVDSLYDMALLSWWKKMNPVLPSLCDNQQVIDGVTVDGRRKSIDNGKIDGTFDGNRQENGSITLPPAVSDPPEHNTESPHYDEDIAGEITRVNSSLLPKPHKTHIQAVTRLLNHTVNKDFPADPLAPACLDPAELMTPYVAGSKTFCPMALVNRAPYGAPTHKSVSNPQNAAWLSALRNAQSTVFIQSPTLNAEPLLPAITEACERGVDVHCWVCLGYNDIGETLPHQNGHNEKIAHTLFKSVSPAAKQKLHYNWYVAKDQIKPLAQSPTKGRKRSCHVKIMIVDGHIGIMGNGNQDTQSWFHSQEINVMVDSKEVCGQWMEQLNRNQNTGLFGALNPETGVWTDEEGKEVDGATGVEVGKMGTLAKGVVGAVRRVKGTGGF</sequence>
<feature type="domain" description="PLD phosphodiesterase" evidence="2">
    <location>
        <begin position="233"/>
        <end position="260"/>
    </location>
</feature>
<dbReference type="PANTHER" id="PTHR21248:SF22">
    <property type="entry name" value="PHOSPHOLIPASE D"/>
    <property type="match status" value="1"/>
</dbReference>
<evidence type="ECO:0000313" key="4">
    <source>
        <dbReference type="Proteomes" id="UP001302126"/>
    </source>
</evidence>
<dbReference type="InterPro" id="IPR001736">
    <property type="entry name" value="PLipase_D/transphosphatidylase"/>
</dbReference>
<evidence type="ECO:0000259" key="2">
    <source>
        <dbReference type="PROSITE" id="PS50035"/>
    </source>
</evidence>
<dbReference type="PROSITE" id="PS50035">
    <property type="entry name" value="PLD"/>
    <property type="match status" value="2"/>
</dbReference>
<dbReference type="PANTHER" id="PTHR21248">
    <property type="entry name" value="CARDIOLIPIN SYNTHASE"/>
    <property type="match status" value="1"/>
</dbReference>
<dbReference type="AlphaFoldDB" id="A0AAN6WVF8"/>
<dbReference type="InterPro" id="IPR025202">
    <property type="entry name" value="PLD-like_dom"/>
</dbReference>
<reference evidence="3" key="2">
    <citation type="submission" date="2023-05" db="EMBL/GenBank/DDBJ databases">
        <authorList>
            <consortium name="Lawrence Berkeley National Laboratory"/>
            <person name="Steindorff A."/>
            <person name="Hensen N."/>
            <person name="Bonometti L."/>
            <person name="Westerberg I."/>
            <person name="Brannstrom I.O."/>
            <person name="Guillou S."/>
            <person name="Cros-Aarteil S."/>
            <person name="Calhoun S."/>
            <person name="Haridas S."/>
            <person name="Kuo A."/>
            <person name="Mondo S."/>
            <person name="Pangilinan J."/>
            <person name="Riley R."/>
            <person name="Labutti K."/>
            <person name="Andreopoulos B."/>
            <person name="Lipzen A."/>
            <person name="Chen C."/>
            <person name="Yanf M."/>
            <person name="Daum C."/>
            <person name="Ng V."/>
            <person name="Clum A."/>
            <person name="Ohm R."/>
            <person name="Martin F."/>
            <person name="Silar P."/>
            <person name="Natvig D."/>
            <person name="Lalanne C."/>
            <person name="Gautier V."/>
            <person name="Ament-Velasquez S.L."/>
            <person name="Kruys A."/>
            <person name="Hutchinson M.I."/>
            <person name="Powell A.J."/>
            <person name="Barry K."/>
            <person name="Miller A.N."/>
            <person name="Grigoriev I.V."/>
            <person name="Debuchy R."/>
            <person name="Gladieux P."/>
            <person name="Thoren M.H."/>
            <person name="Johannesson H."/>
        </authorList>
    </citation>
    <scope>NUCLEOTIDE SEQUENCE</scope>
    <source>
        <strain evidence="3">PSN309</strain>
    </source>
</reference>
<feature type="compositionally biased region" description="Basic and acidic residues" evidence="1">
    <location>
        <begin position="342"/>
        <end position="351"/>
    </location>
</feature>
<dbReference type="GO" id="GO:0032049">
    <property type="term" value="P:cardiolipin biosynthetic process"/>
    <property type="evidence" value="ECO:0007669"/>
    <property type="project" value="UniProtKB-ARBA"/>
</dbReference>
<feature type="domain" description="PLD phosphodiesterase" evidence="2">
    <location>
        <begin position="544"/>
        <end position="571"/>
    </location>
</feature>
<organism evidence="3 4">
    <name type="scientific">Podospora australis</name>
    <dbReference type="NCBI Taxonomy" id="1536484"/>
    <lineage>
        <taxon>Eukaryota</taxon>
        <taxon>Fungi</taxon>
        <taxon>Dikarya</taxon>
        <taxon>Ascomycota</taxon>
        <taxon>Pezizomycotina</taxon>
        <taxon>Sordariomycetes</taxon>
        <taxon>Sordariomycetidae</taxon>
        <taxon>Sordariales</taxon>
        <taxon>Podosporaceae</taxon>
        <taxon>Podospora</taxon>
    </lineage>
</organism>
<proteinExistence type="predicted"/>
<evidence type="ECO:0000313" key="3">
    <source>
        <dbReference type="EMBL" id="KAK4188266.1"/>
    </source>
</evidence>
<dbReference type="SUPFAM" id="SSF56024">
    <property type="entry name" value="Phospholipase D/nuclease"/>
    <property type="match status" value="2"/>
</dbReference>
<dbReference type="Proteomes" id="UP001302126">
    <property type="component" value="Unassembled WGS sequence"/>
</dbReference>
<feature type="region of interest" description="Disordered" evidence="1">
    <location>
        <begin position="316"/>
        <end position="351"/>
    </location>
</feature>
<keyword evidence="4" id="KW-1185">Reference proteome</keyword>
<dbReference type="Pfam" id="PF13091">
    <property type="entry name" value="PLDc_2"/>
    <property type="match status" value="1"/>
</dbReference>
<name>A0AAN6WVF8_9PEZI</name>
<evidence type="ECO:0000256" key="1">
    <source>
        <dbReference type="SAM" id="MobiDB-lite"/>
    </source>
</evidence>
<reference evidence="3" key="1">
    <citation type="journal article" date="2023" name="Mol. Phylogenet. Evol.">
        <title>Genome-scale phylogeny and comparative genomics of the fungal order Sordariales.</title>
        <authorList>
            <person name="Hensen N."/>
            <person name="Bonometti L."/>
            <person name="Westerberg I."/>
            <person name="Brannstrom I.O."/>
            <person name="Guillou S."/>
            <person name="Cros-Aarteil S."/>
            <person name="Calhoun S."/>
            <person name="Haridas S."/>
            <person name="Kuo A."/>
            <person name="Mondo S."/>
            <person name="Pangilinan J."/>
            <person name="Riley R."/>
            <person name="LaButti K."/>
            <person name="Andreopoulos B."/>
            <person name="Lipzen A."/>
            <person name="Chen C."/>
            <person name="Yan M."/>
            <person name="Daum C."/>
            <person name="Ng V."/>
            <person name="Clum A."/>
            <person name="Steindorff A."/>
            <person name="Ohm R.A."/>
            <person name="Martin F."/>
            <person name="Silar P."/>
            <person name="Natvig D.O."/>
            <person name="Lalanne C."/>
            <person name="Gautier V."/>
            <person name="Ament-Velasquez S.L."/>
            <person name="Kruys A."/>
            <person name="Hutchinson M.I."/>
            <person name="Powell A.J."/>
            <person name="Barry K."/>
            <person name="Miller A.N."/>
            <person name="Grigoriev I.V."/>
            <person name="Debuchy R."/>
            <person name="Gladieux P."/>
            <person name="Hiltunen Thoren M."/>
            <person name="Johannesson H."/>
        </authorList>
    </citation>
    <scope>NUCLEOTIDE SEQUENCE</scope>
    <source>
        <strain evidence="3">PSN309</strain>
    </source>
</reference>
<gene>
    <name evidence="3" type="ORF">QBC35DRAFT_522999</name>
</gene>
<protein>
    <submittedName>
        <fullName evidence="3">Minor cardiolipin synthase ClsB</fullName>
    </submittedName>
</protein>
<dbReference type="GO" id="GO:0030572">
    <property type="term" value="F:phosphatidyltransferase activity"/>
    <property type="evidence" value="ECO:0007669"/>
    <property type="project" value="UniProtKB-ARBA"/>
</dbReference>
<dbReference type="Gene3D" id="3.30.870.10">
    <property type="entry name" value="Endonuclease Chain A"/>
    <property type="match status" value="2"/>
</dbReference>
<dbReference type="CDD" id="cd00138">
    <property type="entry name" value="PLDc_SF"/>
    <property type="match status" value="2"/>
</dbReference>
<comment type="caution">
    <text evidence="3">The sequence shown here is derived from an EMBL/GenBank/DDBJ whole genome shotgun (WGS) entry which is preliminary data.</text>
</comment>
<dbReference type="EMBL" id="MU864390">
    <property type="protein sequence ID" value="KAK4188266.1"/>
    <property type="molecule type" value="Genomic_DNA"/>
</dbReference>
<accession>A0AAN6WVF8</accession>